<evidence type="ECO:0000256" key="4">
    <source>
        <dbReference type="ARBA" id="ARBA00004496"/>
    </source>
</evidence>
<protein>
    <recommendedName>
        <fullName evidence="16">Leukotriene A(4) hydrolase</fullName>
        <shortName evidence="16">LTA-4 hydrolase</shortName>
        <ecNumber evidence="16">3.3.2.10</ecNumber>
        <ecNumber evidence="16">3.4.11.-</ecNumber>
    </recommendedName>
</protein>
<dbReference type="FunFam" id="2.60.40.1730:FF:000004">
    <property type="entry name" value="Leukotriene A(4) hydrolase"/>
    <property type="match status" value="1"/>
</dbReference>
<feature type="binding site" evidence="15">
    <location>
        <position position="335"/>
    </location>
    <ligand>
        <name>Zn(2+)</name>
        <dbReference type="ChEBI" id="CHEBI:29105"/>
        <note>catalytic</note>
    </ligand>
</feature>
<dbReference type="PANTHER" id="PTHR45726">
    <property type="entry name" value="LEUKOTRIENE A-4 HYDROLASE"/>
    <property type="match status" value="1"/>
</dbReference>
<dbReference type="InterPro" id="IPR042097">
    <property type="entry name" value="Aminopeptidase_N-like_N_sf"/>
</dbReference>
<dbReference type="FunFam" id="3.30.2010.30:FF:000001">
    <property type="entry name" value="Leukotriene A(4) hydrolase"/>
    <property type="match status" value="1"/>
</dbReference>
<dbReference type="GO" id="GO:0005829">
    <property type="term" value="C:cytosol"/>
    <property type="evidence" value="ECO:0007669"/>
    <property type="project" value="TreeGrafter"/>
</dbReference>
<dbReference type="Pfam" id="PF09127">
    <property type="entry name" value="Leuk-A4-hydro_C"/>
    <property type="match status" value="1"/>
</dbReference>
<dbReference type="CDD" id="cd09599">
    <property type="entry name" value="M1_LTA4H"/>
    <property type="match status" value="1"/>
</dbReference>
<name>A0A0J9XKH8_GEOCN</name>
<proteinExistence type="inferred from homology"/>
<keyword evidence="12" id="KW-0539">Nucleus</keyword>
<evidence type="ECO:0000259" key="17">
    <source>
        <dbReference type="SMART" id="SM01263"/>
    </source>
</evidence>
<comment type="cofactor">
    <cofactor evidence="15 16">
        <name>Zn(2+)</name>
        <dbReference type="ChEBI" id="CHEBI:29105"/>
    </cofactor>
    <text evidence="15 16">Binds 1 zinc ion per subunit.</text>
</comment>
<dbReference type="InterPro" id="IPR014782">
    <property type="entry name" value="Peptidase_M1_dom"/>
</dbReference>
<dbReference type="Gene3D" id="1.10.390.10">
    <property type="entry name" value="Neutral Protease Domain 2"/>
    <property type="match status" value="1"/>
</dbReference>
<dbReference type="EMBL" id="CCBN010000027">
    <property type="protein sequence ID" value="CDO57908.1"/>
    <property type="molecule type" value="Genomic_DNA"/>
</dbReference>
<evidence type="ECO:0000256" key="15">
    <source>
        <dbReference type="PIRSR" id="PIRSR612777-3"/>
    </source>
</evidence>
<evidence type="ECO:0000256" key="14">
    <source>
        <dbReference type="PIRSR" id="PIRSR612777-2"/>
    </source>
</evidence>
<dbReference type="InterPro" id="IPR045357">
    <property type="entry name" value="Aminopeptidase_N-like_N"/>
</dbReference>
<keyword evidence="9 16" id="KW-0378">Hydrolase</keyword>
<evidence type="ECO:0000256" key="7">
    <source>
        <dbReference type="ARBA" id="ARBA00022670"/>
    </source>
</evidence>
<dbReference type="GO" id="GO:0004177">
    <property type="term" value="F:aminopeptidase activity"/>
    <property type="evidence" value="ECO:0007669"/>
    <property type="project" value="UniProtKB-KW"/>
</dbReference>
<dbReference type="SUPFAM" id="SSF63737">
    <property type="entry name" value="Leukotriene A4 hydrolase N-terminal domain"/>
    <property type="match status" value="1"/>
</dbReference>
<feature type="binding site" evidence="14">
    <location>
        <begin position="306"/>
        <end position="311"/>
    </location>
    <ligand>
        <name>a peptide</name>
        <dbReference type="ChEBI" id="CHEBI:60466"/>
    </ligand>
</feature>
<keyword evidence="18" id="KW-0031">Aminopeptidase</keyword>
<comment type="subcellular location">
    <subcellularLocation>
        <location evidence="4 16">Cytoplasm</location>
    </subcellularLocation>
    <subcellularLocation>
        <location evidence="3">Nucleus</location>
    </subcellularLocation>
</comment>
<dbReference type="InterPro" id="IPR001930">
    <property type="entry name" value="Peptidase_M1"/>
</dbReference>
<evidence type="ECO:0000256" key="10">
    <source>
        <dbReference type="ARBA" id="ARBA00022833"/>
    </source>
</evidence>
<dbReference type="Pfam" id="PF17900">
    <property type="entry name" value="Peptidase_M1_N"/>
    <property type="match status" value="1"/>
</dbReference>
<dbReference type="Gene3D" id="2.60.40.1730">
    <property type="entry name" value="tricorn interacting facor f3 domain"/>
    <property type="match status" value="1"/>
</dbReference>
<dbReference type="FunFam" id="1.10.390.10:FF:000009">
    <property type="entry name" value="Leukotriene A(4) hydrolase"/>
    <property type="match status" value="1"/>
</dbReference>
<dbReference type="GO" id="GO:0006508">
    <property type="term" value="P:proteolysis"/>
    <property type="evidence" value="ECO:0007669"/>
    <property type="project" value="UniProtKB-KW"/>
</dbReference>
<dbReference type="InterPro" id="IPR012777">
    <property type="entry name" value="LTA4H"/>
</dbReference>
<dbReference type="InterPro" id="IPR027268">
    <property type="entry name" value="Peptidase_M4/M1_CTD_sf"/>
</dbReference>
<keyword evidence="11 16" id="KW-0482">Metalloprotease</keyword>
<dbReference type="STRING" id="1173061.A0A0J9XKH8"/>
<evidence type="ECO:0000313" key="19">
    <source>
        <dbReference type="Proteomes" id="UP000242525"/>
    </source>
</evidence>
<comment type="function">
    <text evidence="2">Aminopeptidase that preferentially cleaves di- and tripeptides. Also has low epoxide hydrolase activity (in vitro). Can hydrolyze the epoxide leukotriene LTA(4) but it forms preferentially 5,6-dihydroxy-7,9,11,14-eicosatetraenoic acid rather than the cytokine leukotriene B(4) as the product compared to the homologous mammalian enzyme (in vitro).</text>
</comment>
<dbReference type="PRINTS" id="PR00756">
    <property type="entry name" value="ALADIPTASE"/>
</dbReference>
<evidence type="ECO:0000256" key="12">
    <source>
        <dbReference type="ARBA" id="ARBA00023242"/>
    </source>
</evidence>
<dbReference type="EC" id="3.4.11.-" evidence="16"/>
<dbReference type="NCBIfam" id="TIGR02411">
    <property type="entry name" value="leuko_A4_hydro"/>
    <property type="match status" value="1"/>
</dbReference>
<dbReference type="GO" id="GO:0008237">
    <property type="term" value="F:metallopeptidase activity"/>
    <property type="evidence" value="ECO:0007669"/>
    <property type="project" value="UniProtKB-KW"/>
</dbReference>
<feature type="binding site" evidence="14">
    <location>
        <begin position="173"/>
        <end position="175"/>
    </location>
    <ligand>
        <name>a peptide</name>
        <dbReference type="ChEBI" id="CHEBI:60466"/>
    </ligand>
</feature>
<keyword evidence="6 16" id="KW-0963">Cytoplasm</keyword>
<reference evidence="18" key="1">
    <citation type="submission" date="2014-03" db="EMBL/GenBank/DDBJ databases">
        <authorList>
            <person name="Casaregola S."/>
        </authorList>
    </citation>
    <scope>NUCLEOTIDE SEQUENCE [LARGE SCALE GENOMIC DNA]</scope>
    <source>
        <strain evidence="18">CLIB 918</strain>
    </source>
</reference>
<evidence type="ECO:0000256" key="8">
    <source>
        <dbReference type="ARBA" id="ARBA00022723"/>
    </source>
</evidence>
<dbReference type="PANTHER" id="PTHR45726:SF3">
    <property type="entry name" value="LEUKOTRIENE A-4 HYDROLASE"/>
    <property type="match status" value="1"/>
</dbReference>
<accession>A0A0J9XKH8</accession>
<evidence type="ECO:0000256" key="13">
    <source>
        <dbReference type="PIRSR" id="PIRSR612777-1"/>
    </source>
</evidence>
<dbReference type="OrthoDB" id="79562at2759"/>
<feature type="active site" description="Proton donor" evidence="13">
    <location>
        <position position="426"/>
    </location>
</feature>
<dbReference type="InterPro" id="IPR034015">
    <property type="entry name" value="M1_LTA4H"/>
</dbReference>
<dbReference type="InterPro" id="IPR038502">
    <property type="entry name" value="M1_LTA-4_hydro/amino_C_sf"/>
</dbReference>
<dbReference type="InterPro" id="IPR016024">
    <property type="entry name" value="ARM-type_fold"/>
</dbReference>
<comment type="caution">
    <text evidence="18">The sequence shown here is derived from an EMBL/GenBank/DDBJ whole genome shotgun (WGS) entry which is preliminary data.</text>
</comment>
<dbReference type="Pfam" id="PF01433">
    <property type="entry name" value="Peptidase_M1"/>
    <property type="match status" value="1"/>
</dbReference>
<gene>
    <name evidence="18" type="ORF">BN980_GECA27s00450g</name>
</gene>
<dbReference type="InterPro" id="IPR015211">
    <property type="entry name" value="Peptidase_M1_C"/>
</dbReference>
<evidence type="ECO:0000256" key="11">
    <source>
        <dbReference type="ARBA" id="ARBA00023049"/>
    </source>
</evidence>
<feature type="binding site" evidence="15">
    <location>
        <position position="339"/>
    </location>
    <ligand>
        <name>Zn(2+)</name>
        <dbReference type="ChEBI" id="CHEBI:29105"/>
        <note>catalytic</note>
    </ligand>
</feature>
<keyword evidence="19" id="KW-1185">Reference proteome</keyword>
<sequence length="664" mass="74404">MIPSLLRASSLFKRSFATFTTPLKATMPASLFESKRPASSPEYDPSTLSNYQHFNVLHTDLDYRVDWPKRKLFGTVVYKLTLKANKAPEQVVLDTSFLDIHEAKINGQSVKFNADTERVEPLGNTVTVDLDAAAATAEFDLTLSFNTTDKVTALQWLEPEQTASKKAPYLFSQCQAIHARSLYPCFDTPSVKTPIHTKIASVYPTVASGNVVPAQESQEEYATTDTIYEFQQEIPIPSYLFAIASGDLTSLPIGPRSKVYSEPPNIDACQYEFEADTEKFLEAAESIVFPYEWKTYNVLVLPPSFPYGGMENPNITFATPTLISGDRQNVDVIAHELAHSWSGNLVTNCSWEHFWLNEGWTVYLERRIIGAIHGEAHRHFSAIIGWKDLQTAIEVMSPAVREQYSRLVVHLKERQDPDDAFSSVPYEKGSSLLFHLENVLGGKAVFDPFIPYYFGKFKKRSLDTYQFRDTLYEFFADKKDILDTVDWDTWFYAPGMPPVKLNFDTSLADVCYKLADKWVAAIKAAPAGGADEAYFRGLFSADDIAGWTSTQYVVLLDSLADSTTESAATTAAVRTLGDVYQFASSSNPEVISRWYTLAVPAHLGPATYQALADWLGTVGRMKFVRPGFRLLVKVDRDLAVATFRKHEAFYHPICRSMVAKDLGL</sequence>
<organism evidence="18 19">
    <name type="scientific">Geotrichum candidum</name>
    <name type="common">Oospora lactis</name>
    <name type="synonym">Dipodascus geotrichum</name>
    <dbReference type="NCBI Taxonomy" id="1173061"/>
    <lineage>
        <taxon>Eukaryota</taxon>
        <taxon>Fungi</taxon>
        <taxon>Dikarya</taxon>
        <taxon>Ascomycota</taxon>
        <taxon>Saccharomycotina</taxon>
        <taxon>Dipodascomycetes</taxon>
        <taxon>Dipodascales</taxon>
        <taxon>Dipodascaceae</taxon>
        <taxon>Geotrichum</taxon>
    </lineage>
</organism>
<evidence type="ECO:0000256" key="3">
    <source>
        <dbReference type="ARBA" id="ARBA00004123"/>
    </source>
</evidence>
<feature type="binding site" evidence="14">
    <location>
        <begin position="620"/>
        <end position="622"/>
    </location>
    <ligand>
        <name>a peptide</name>
        <dbReference type="ChEBI" id="CHEBI:60466"/>
    </ligand>
</feature>
<dbReference type="Gene3D" id="1.25.40.320">
    <property type="entry name" value="Peptidase M1, leukotriene A4 hydrolase/aminopeptidase C-terminal domain"/>
    <property type="match status" value="1"/>
</dbReference>
<dbReference type="GO" id="GO:0004301">
    <property type="term" value="F:epoxide hydrolase activity"/>
    <property type="evidence" value="ECO:0007669"/>
    <property type="project" value="UniProtKB-EC"/>
</dbReference>
<dbReference type="FunFam" id="1.25.40.320:FF:000001">
    <property type="entry name" value="Leukotriene A(4) hydrolase"/>
    <property type="match status" value="1"/>
</dbReference>
<dbReference type="SUPFAM" id="SSF48371">
    <property type="entry name" value="ARM repeat"/>
    <property type="match status" value="1"/>
</dbReference>
<evidence type="ECO:0000256" key="5">
    <source>
        <dbReference type="ARBA" id="ARBA00010136"/>
    </source>
</evidence>
<evidence type="ECO:0000256" key="9">
    <source>
        <dbReference type="ARBA" id="ARBA00022801"/>
    </source>
</evidence>
<evidence type="ECO:0000256" key="6">
    <source>
        <dbReference type="ARBA" id="ARBA00022490"/>
    </source>
</evidence>
<evidence type="ECO:0000256" key="2">
    <source>
        <dbReference type="ARBA" id="ARBA00002142"/>
    </source>
</evidence>
<comment type="similarity">
    <text evidence="5 16">Belongs to the peptidase M1 family.</text>
</comment>
<dbReference type="EC" id="3.3.2.10" evidence="16"/>
<feature type="active site" description="Proton acceptor" evidence="13">
    <location>
        <position position="336"/>
    </location>
</feature>
<dbReference type="GO" id="GO:0008270">
    <property type="term" value="F:zinc ion binding"/>
    <property type="evidence" value="ECO:0007669"/>
    <property type="project" value="InterPro"/>
</dbReference>
<dbReference type="AlphaFoldDB" id="A0A0J9XKH8"/>
<keyword evidence="10 15" id="KW-0862">Zinc</keyword>
<feature type="binding site" evidence="15">
    <location>
        <position position="358"/>
    </location>
    <ligand>
        <name>Zn(2+)</name>
        <dbReference type="ChEBI" id="CHEBI:29105"/>
        <note>catalytic</note>
    </ligand>
</feature>
<feature type="domain" description="Peptidase M1 leukotriene A4 hydrolase/aminopeptidase C-terminal" evidence="17">
    <location>
        <begin position="506"/>
        <end position="662"/>
    </location>
</feature>
<dbReference type="SMART" id="SM01263">
    <property type="entry name" value="Leuk-A4-hydro_C"/>
    <property type="match status" value="1"/>
</dbReference>
<evidence type="ECO:0000256" key="16">
    <source>
        <dbReference type="RuleBase" id="RU361141"/>
    </source>
</evidence>
<dbReference type="Gene3D" id="3.30.2010.30">
    <property type="match status" value="1"/>
</dbReference>
<evidence type="ECO:0000256" key="1">
    <source>
        <dbReference type="ARBA" id="ARBA00001268"/>
    </source>
</evidence>
<keyword evidence="8 15" id="KW-0479">Metal-binding</keyword>
<evidence type="ECO:0000313" key="18">
    <source>
        <dbReference type="EMBL" id="CDO57908.1"/>
    </source>
</evidence>
<keyword evidence="7 16" id="KW-0645">Protease</keyword>
<dbReference type="InterPro" id="IPR049980">
    <property type="entry name" value="LTA4H_cat"/>
</dbReference>
<comment type="catalytic activity">
    <reaction evidence="1 16">
        <text>an epoxide + H2O = an ethanediol</text>
        <dbReference type="Rhea" id="RHEA:19037"/>
        <dbReference type="ChEBI" id="CHEBI:15377"/>
        <dbReference type="ChEBI" id="CHEBI:32955"/>
        <dbReference type="ChEBI" id="CHEBI:140594"/>
        <dbReference type="EC" id="3.3.2.10"/>
    </reaction>
</comment>
<dbReference type="Proteomes" id="UP000242525">
    <property type="component" value="Unassembled WGS sequence"/>
</dbReference>
<dbReference type="SUPFAM" id="SSF55486">
    <property type="entry name" value="Metalloproteases ('zincins'), catalytic domain"/>
    <property type="match status" value="1"/>
</dbReference>
<dbReference type="GO" id="GO:0005634">
    <property type="term" value="C:nucleus"/>
    <property type="evidence" value="ECO:0007669"/>
    <property type="project" value="UniProtKB-SubCell"/>
</dbReference>